<dbReference type="CDD" id="cd18687">
    <property type="entry name" value="PIN_VapC-like"/>
    <property type="match status" value="1"/>
</dbReference>
<dbReference type="KEGG" id="ccha:ELD05_13725"/>
<dbReference type="InterPro" id="IPR002716">
    <property type="entry name" value="PIN_dom"/>
</dbReference>
<feature type="domain" description="PIN" evidence="1">
    <location>
        <begin position="6"/>
        <end position="116"/>
    </location>
</feature>
<evidence type="ECO:0000313" key="3">
    <source>
        <dbReference type="Proteomes" id="UP000282930"/>
    </source>
</evidence>
<dbReference type="EMBL" id="CP034791">
    <property type="protein sequence ID" value="AZT91560.1"/>
    <property type="molecule type" value="Genomic_DNA"/>
</dbReference>
<sequence length="158" mass="18417">MKKLRVYLDTSVISHLDQQDNPEYMQITKEFWKEVKKGKYEIVVSDIVFAELRRCSEPKRSILLRFLAEIEYNTIEISKEIRELAKEYIKNGIIPLKYIDDAIHIAAATVSQCDALVSWNFKHIVKLKTIQGINGVNKLVGYKEIQLVSPQMMLEEKE</sequence>
<proteinExistence type="predicted"/>
<dbReference type="Proteomes" id="UP000282930">
    <property type="component" value="Chromosome"/>
</dbReference>
<dbReference type="Pfam" id="PF01850">
    <property type="entry name" value="PIN"/>
    <property type="match status" value="1"/>
</dbReference>
<name>A0A3T0D8T5_9FIRM</name>
<accession>A0A3T0D8T5</accession>
<dbReference type="RefSeq" id="WP_011918078.1">
    <property type="nucleotide sequence ID" value="NZ_CP034791.1"/>
</dbReference>
<keyword evidence="3" id="KW-1185">Reference proteome</keyword>
<protein>
    <submittedName>
        <fullName evidence="2">Type II toxin-antitoxin system VapC family toxin</fullName>
    </submittedName>
</protein>
<gene>
    <name evidence="2" type="ORF">ELD05_13725</name>
</gene>
<dbReference type="Gene3D" id="3.40.50.1010">
    <property type="entry name" value="5'-nuclease"/>
    <property type="match status" value="1"/>
</dbReference>
<dbReference type="InterPro" id="IPR029060">
    <property type="entry name" value="PIN-like_dom_sf"/>
</dbReference>
<reference evidence="2 3" key="1">
    <citation type="submission" date="2018-12" db="EMBL/GenBank/DDBJ databases">
        <title>Genome sequence from the cellulolytic species, Caldicellulosiruptor changbaiensis.</title>
        <authorList>
            <person name="Blumer-Schuette S.E."/>
            <person name="Mendoza C."/>
        </authorList>
    </citation>
    <scope>NUCLEOTIDE SEQUENCE [LARGE SCALE GENOMIC DNA]</scope>
    <source>
        <strain evidence="2 3">CBS-Z</strain>
    </source>
</reference>
<evidence type="ECO:0000313" key="2">
    <source>
        <dbReference type="EMBL" id="AZT91560.1"/>
    </source>
</evidence>
<organism evidence="2 3">
    <name type="scientific">Caldicellulosiruptor changbaiensis</name>
    <dbReference type="NCBI Taxonomy" id="1222016"/>
    <lineage>
        <taxon>Bacteria</taxon>
        <taxon>Bacillati</taxon>
        <taxon>Bacillota</taxon>
        <taxon>Bacillota incertae sedis</taxon>
        <taxon>Caldicellulosiruptorales</taxon>
        <taxon>Caldicellulosiruptoraceae</taxon>
        <taxon>Caldicellulosiruptor</taxon>
    </lineage>
</organism>
<dbReference type="AlphaFoldDB" id="A0A3T0D8T5"/>
<evidence type="ECO:0000259" key="1">
    <source>
        <dbReference type="Pfam" id="PF01850"/>
    </source>
</evidence>
<dbReference type="SUPFAM" id="SSF88723">
    <property type="entry name" value="PIN domain-like"/>
    <property type="match status" value="1"/>
</dbReference>